<keyword evidence="1" id="KW-0812">Transmembrane</keyword>
<feature type="transmembrane region" description="Helical" evidence="1">
    <location>
        <begin position="12"/>
        <end position="33"/>
    </location>
</feature>
<protein>
    <recommendedName>
        <fullName evidence="4">Integral membrane protein</fullName>
    </recommendedName>
</protein>
<organism evidence="2 3">
    <name type="scientific">Streptomyces beihaiensis</name>
    <dbReference type="NCBI Taxonomy" id="2984495"/>
    <lineage>
        <taxon>Bacteria</taxon>
        <taxon>Bacillati</taxon>
        <taxon>Actinomycetota</taxon>
        <taxon>Actinomycetes</taxon>
        <taxon>Kitasatosporales</taxon>
        <taxon>Streptomycetaceae</taxon>
        <taxon>Streptomyces</taxon>
    </lineage>
</organism>
<dbReference type="RefSeq" id="WP_266602460.1">
    <property type="nucleotide sequence ID" value="NZ_JAPHNL010000268.1"/>
</dbReference>
<comment type="caution">
    <text evidence="2">The sequence shown here is derived from an EMBL/GenBank/DDBJ whole genome shotgun (WGS) entry which is preliminary data.</text>
</comment>
<name>A0ABT3TZ66_9ACTN</name>
<feature type="transmembrane region" description="Helical" evidence="1">
    <location>
        <begin position="76"/>
        <end position="96"/>
    </location>
</feature>
<dbReference type="EMBL" id="JAPHNL010000268">
    <property type="protein sequence ID" value="MCX3062324.1"/>
    <property type="molecule type" value="Genomic_DNA"/>
</dbReference>
<keyword evidence="3" id="KW-1185">Reference proteome</keyword>
<keyword evidence="1" id="KW-0472">Membrane</keyword>
<gene>
    <name evidence="2" type="ORF">OFY01_21665</name>
</gene>
<evidence type="ECO:0008006" key="4">
    <source>
        <dbReference type="Google" id="ProtNLM"/>
    </source>
</evidence>
<evidence type="ECO:0000313" key="2">
    <source>
        <dbReference type="EMBL" id="MCX3062324.1"/>
    </source>
</evidence>
<feature type="transmembrane region" description="Helical" evidence="1">
    <location>
        <begin position="45"/>
        <end position="64"/>
    </location>
</feature>
<evidence type="ECO:0000256" key="1">
    <source>
        <dbReference type="SAM" id="Phobius"/>
    </source>
</evidence>
<evidence type="ECO:0000313" key="3">
    <source>
        <dbReference type="Proteomes" id="UP001163064"/>
    </source>
</evidence>
<proteinExistence type="predicted"/>
<keyword evidence="1" id="KW-1133">Transmembrane helix</keyword>
<accession>A0ABT3TZ66</accession>
<reference evidence="2" key="1">
    <citation type="submission" date="2022-10" db="EMBL/GenBank/DDBJ databases">
        <title>Streptomyces beihaiensis sp. nov., a chitin degrading actinobacterium, isolated from shrimp pond soil.</title>
        <authorList>
            <person name="Xie J."/>
            <person name="Shen N."/>
        </authorList>
    </citation>
    <scope>NUCLEOTIDE SEQUENCE</scope>
    <source>
        <strain evidence="2">GXMU-J5</strain>
    </source>
</reference>
<feature type="transmembrane region" description="Helical" evidence="1">
    <location>
        <begin position="102"/>
        <end position="122"/>
    </location>
</feature>
<dbReference type="Proteomes" id="UP001163064">
    <property type="component" value="Unassembled WGS sequence"/>
</dbReference>
<sequence>MAQHAAPAPAHLPSVPALVLPLIAGIAYGFWAANIQRRGGDVTGGNIALGLVSGALVAALCFGIHAWSARQEGRHFFARAATWGVFSGAAIGFLHSLANGTVLWSVILGAIVGGSMYVATYYRYYSASEYAHVTE</sequence>